<keyword evidence="2" id="KW-1185">Reference proteome</keyword>
<accession>A0AAN7S708</accession>
<organism evidence="1 2">
    <name type="scientific">Mycteria americana</name>
    <name type="common">Wood stork</name>
    <dbReference type="NCBI Taxonomy" id="33587"/>
    <lineage>
        <taxon>Eukaryota</taxon>
        <taxon>Metazoa</taxon>
        <taxon>Chordata</taxon>
        <taxon>Craniata</taxon>
        <taxon>Vertebrata</taxon>
        <taxon>Euteleostomi</taxon>
        <taxon>Archelosauria</taxon>
        <taxon>Archosauria</taxon>
        <taxon>Dinosauria</taxon>
        <taxon>Saurischia</taxon>
        <taxon>Theropoda</taxon>
        <taxon>Coelurosauria</taxon>
        <taxon>Aves</taxon>
        <taxon>Neognathae</taxon>
        <taxon>Neoaves</taxon>
        <taxon>Aequornithes</taxon>
        <taxon>Ciconiiformes</taxon>
        <taxon>Ciconiidae</taxon>
        <taxon>Mycteria</taxon>
    </lineage>
</organism>
<proteinExistence type="predicted"/>
<dbReference type="AlphaFoldDB" id="A0AAN7S708"/>
<reference evidence="1 2" key="1">
    <citation type="journal article" date="2023" name="J. Hered.">
        <title>Chromosome-level genome of the wood stork (Mycteria americana) provides insight into avian chromosome evolution.</title>
        <authorList>
            <person name="Flamio R. Jr."/>
            <person name="Ramstad K.M."/>
        </authorList>
    </citation>
    <scope>NUCLEOTIDE SEQUENCE [LARGE SCALE GENOMIC DNA]</scope>
    <source>
        <strain evidence="1">JAX WOST 10</strain>
    </source>
</reference>
<protein>
    <recommendedName>
        <fullName evidence="3">Reverse transcriptase domain-containing protein</fullName>
    </recommendedName>
</protein>
<dbReference type="Proteomes" id="UP001333110">
    <property type="component" value="Unassembled WGS sequence"/>
</dbReference>
<name>A0AAN7S708_MYCAM</name>
<evidence type="ECO:0000313" key="2">
    <source>
        <dbReference type="Proteomes" id="UP001333110"/>
    </source>
</evidence>
<gene>
    <name evidence="1" type="ORF">QYF61_013613</name>
</gene>
<evidence type="ECO:0008006" key="3">
    <source>
        <dbReference type="Google" id="ProtNLM"/>
    </source>
</evidence>
<dbReference type="EMBL" id="JAUNZN010000001">
    <property type="protein sequence ID" value="KAK4830780.1"/>
    <property type="molecule type" value="Genomic_DNA"/>
</dbReference>
<evidence type="ECO:0000313" key="1">
    <source>
        <dbReference type="EMBL" id="KAK4830780.1"/>
    </source>
</evidence>
<sequence>MRERPLGQNVHGDRRRSQIIGNGKYAHFQEGKKEDVGTYRSVYRKIMEKILLEFISTQMKDKKVIWSSQYGFTKGKFCLTNLIAFYNERTGCVRKGRARVEEPYKLMKKSTINVI</sequence>
<comment type="caution">
    <text evidence="1">The sequence shown here is derived from an EMBL/GenBank/DDBJ whole genome shotgun (WGS) entry which is preliminary data.</text>
</comment>